<keyword evidence="3" id="KW-1185">Reference proteome</keyword>
<feature type="region of interest" description="Disordered" evidence="1">
    <location>
        <begin position="166"/>
        <end position="192"/>
    </location>
</feature>
<organism evidence="2 3">
    <name type="scientific">Corchorus capsularis</name>
    <name type="common">Jute</name>
    <dbReference type="NCBI Taxonomy" id="210143"/>
    <lineage>
        <taxon>Eukaryota</taxon>
        <taxon>Viridiplantae</taxon>
        <taxon>Streptophyta</taxon>
        <taxon>Embryophyta</taxon>
        <taxon>Tracheophyta</taxon>
        <taxon>Spermatophyta</taxon>
        <taxon>Magnoliopsida</taxon>
        <taxon>eudicotyledons</taxon>
        <taxon>Gunneridae</taxon>
        <taxon>Pentapetalae</taxon>
        <taxon>rosids</taxon>
        <taxon>malvids</taxon>
        <taxon>Malvales</taxon>
        <taxon>Malvaceae</taxon>
        <taxon>Grewioideae</taxon>
        <taxon>Apeibeae</taxon>
        <taxon>Corchorus</taxon>
    </lineage>
</organism>
<proteinExistence type="predicted"/>
<sequence length="192" mass="20942">MLGIWKAALVINSAVPSSGISLFSPPGSVKAAVNVNVAISVAITDIVCAIALRLESLSISSENSAFSETSAGLIALLFQEFFKAFKKMLLNHCIEVNGRRWDSWERIRKNQTVDDHLSIDLQIVGNGAKGSQKHFNQLADFLLSLPCCVVNTAKVLKQRKTETLAEDGMEKKLGETPQKNQKLFLSPSEGLQ</sequence>
<protein>
    <submittedName>
        <fullName evidence="2">Uncharacterized protein</fullName>
    </submittedName>
</protein>
<name>A0A1R3FU56_COCAP</name>
<evidence type="ECO:0000313" key="2">
    <source>
        <dbReference type="EMBL" id="OMO49399.1"/>
    </source>
</evidence>
<dbReference type="AlphaFoldDB" id="A0A1R3FU56"/>
<evidence type="ECO:0000256" key="1">
    <source>
        <dbReference type="SAM" id="MobiDB-lite"/>
    </source>
</evidence>
<dbReference type="Gramene" id="OMO49399">
    <property type="protein sequence ID" value="OMO49399"/>
    <property type="gene ID" value="CCACVL1_31019"/>
</dbReference>
<gene>
    <name evidence="2" type="ORF">CCACVL1_31019</name>
</gene>
<dbReference type="Proteomes" id="UP000188268">
    <property type="component" value="Unassembled WGS sequence"/>
</dbReference>
<reference evidence="2 3" key="1">
    <citation type="submission" date="2013-09" db="EMBL/GenBank/DDBJ databases">
        <title>Corchorus capsularis genome sequencing.</title>
        <authorList>
            <person name="Alam M."/>
            <person name="Haque M.S."/>
            <person name="Islam M.S."/>
            <person name="Emdad E.M."/>
            <person name="Islam M.M."/>
            <person name="Ahmed B."/>
            <person name="Halim A."/>
            <person name="Hossen Q.M.M."/>
            <person name="Hossain M.Z."/>
            <person name="Ahmed R."/>
            <person name="Khan M.M."/>
            <person name="Islam R."/>
            <person name="Rashid M.M."/>
            <person name="Khan S.A."/>
            <person name="Rahman M.S."/>
            <person name="Alam M."/>
        </authorList>
    </citation>
    <scope>NUCLEOTIDE SEQUENCE [LARGE SCALE GENOMIC DNA]</scope>
    <source>
        <strain evidence="3">cv. CVL-1</strain>
        <tissue evidence="2">Whole seedling</tissue>
    </source>
</reference>
<dbReference type="EMBL" id="AWWV01016494">
    <property type="protein sequence ID" value="OMO49399.1"/>
    <property type="molecule type" value="Genomic_DNA"/>
</dbReference>
<accession>A0A1R3FU56</accession>
<feature type="compositionally biased region" description="Polar residues" evidence="1">
    <location>
        <begin position="177"/>
        <end position="192"/>
    </location>
</feature>
<comment type="caution">
    <text evidence="2">The sequence shown here is derived from an EMBL/GenBank/DDBJ whole genome shotgun (WGS) entry which is preliminary data.</text>
</comment>
<evidence type="ECO:0000313" key="3">
    <source>
        <dbReference type="Proteomes" id="UP000188268"/>
    </source>
</evidence>